<dbReference type="EMBL" id="BARV01006685">
    <property type="protein sequence ID" value="GAI15949.1"/>
    <property type="molecule type" value="Genomic_DNA"/>
</dbReference>
<evidence type="ECO:0000259" key="1">
    <source>
        <dbReference type="Pfam" id="PF12728"/>
    </source>
</evidence>
<proteinExistence type="predicted"/>
<name>X1NBD5_9ZZZZ</name>
<reference evidence="2" key="1">
    <citation type="journal article" date="2014" name="Front. Microbiol.">
        <title>High frequency of phylogenetically diverse reductive dehalogenase-homologous genes in deep subseafloor sedimentary metagenomes.</title>
        <authorList>
            <person name="Kawai M."/>
            <person name="Futagami T."/>
            <person name="Toyoda A."/>
            <person name="Takaki Y."/>
            <person name="Nishi S."/>
            <person name="Hori S."/>
            <person name="Arai W."/>
            <person name="Tsubouchi T."/>
            <person name="Morono Y."/>
            <person name="Uchiyama I."/>
            <person name="Ito T."/>
            <person name="Fujiyama A."/>
            <person name="Inagaki F."/>
            <person name="Takami H."/>
        </authorList>
    </citation>
    <scope>NUCLEOTIDE SEQUENCE</scope>
    <source>
        <strain evidence="2">Expedition CK06-06</strain>
    </source>
</reference>
<dbReference type="AlphaFoldDB" id="X1NBD5"/>
<organism evidence="2">
    <name type="scientific">marine sediment metagenome</name>
    <dbReference type="NCBI Taxonomy" id="412755"/>
    <lineage>
        <taxon>unclassified sequences</taxon>
        <taxon>metagenomes</taxon>
        <taxon>ecological metagenomes</taxon>
    </lineage>
</organism>
<accession>X1NBD5</accession>
<dbReference type="InterPro" id="IPR041657">
    <property type="entry name" value="HTH_17"/>
</dbReference>
<comment type="caution">
    <text evidence="2">The sequence shown here is derived from an EMBL/GenBank/DDBJ whole genome shotgun (WGS) entry which is preliminary data.</text>
</comment>
<protein>
    <recommendedName>
        <fullName evidence="1">Helix-turn-helix domain-containing protein</fullName>
    </recommendedName>
</protein>
<dbReference type="Pfam" id="PF12728">
    <property type="entry name" value="HTH_17"/>
    <property type="match status" value="1"/>
</dbReference>
<sequence>MSKRSTGDMTATEVKEELHCANEKLWKMLNAGDLPDAYYIGNQIRVPRSNVEAYKERNKYVPGETRHTGTLRHNR</sequence>
<evidence type="ECO:0000313" key="2">
    <source>
        <dbReference type="EMBL" id="GAI15949.1"/>
    </source>
</evidence>
<gene>
    <name evidence="2" type="ORF">S06H3_13690</name>
</gene>
<feature type="domain" description="Helix-turn-helix" evidence="1">
    <location>
        <begin position="9"/>
        <end position="58"/>
    </location>
</feature>